<feature type="transmembrane region" description="Helical" evidence="14">
    <location>
        <begin position="250"/>
        <end position="267"/>
    </location>
</feature>
<dbReference type="PROSITE" id="PS50283">
    <property type="entry name" value="NA_SOLUT_SYMP_3"/>
    <property type="match status" value="1"/>
</dbReference>
<evidence type="ECO:0000256" key="4">
    <source>
        <dbReference type="ARBA" id="ARBA00022475"/>
    </source>
</evidence>
<evidence type="ECO:0000256" key="5">
    <source>
        <dbReference type="ARBA" id="ARBA00022692"/>
    </source>
</evidence>
<evidence type="ECO:0000256" key="6">
    <source>
        <dbReference type="ARBA" id="ARBA00022847"/>
    </source>
</evidence>
<evidence type="ECO:0000256" key="14">
    <source>
        <dbReference type="SAM" id="Phobius"/>
    </source>
</evidence>
<comment type="similarity">
    <text evidence="2 13">Belongs to the sodium:solute symporter (SSF) (TC 2.A.21) family.</text>
</comment>
<dbReference type="InterPro" id="IPR038377">
    <property type="entry name" value="Na/Glc_symporter_sf"/>
</dbReference>
<evidence type="ECO:0000256" key="2">
    <source>
        <dbReference type="ARBA" id="ARBA00006434"/>
    </source>
</evidence>
<evidence type="ECO:0000256" key="11">
    <source>
        <dbReference type="ARBA" id="ARBA00023201"/>
    </source>
</evidence>
<keyword evidence="16" id="KW-1185">Reference proteome</keyword>
<evidence type="ECO:0000256" key="8">
    <source>
        <dbReference type="ARBA" id="ARBA00023053"/>
    </source>
</evidence>
<dbReference type="AlphaFoldDB" id="A0A429Y502"/>
<keyword evidence="9" id="KW-0406">Ion transport</keyword>
<gene>
    <name evidence="15" type="ORF">D4T97_006890</name>
</gene>
<dbReference type="Proteomes" id="UP000287156">
    <property type="component" value="Unassembled WGS sequence"/>
</dbReference>
<comment type="caution">
    <text evidence="15">The sequence shown here is derived from an EMBL/GenBank/DDBJ whole genome shotgun (WGS) entry which is preliminary data.</text>
</comment>
<comment type="catalytic activity">
    <reaction evidence="12">
        <text>L-proline(in) + Na(+)(in) = L-proline(out) + Na(+)(out)</text>
        <dbReference type="Rhea" id="RHEA:28967"/>
        <dbReference type="ChEBI" id="CHEBI:29101"/>
        <dbReference type="ChEBI" id="CHEBI:60039"/>
    </reaction>
</comment>
<proteinExistence type="inferred from homology"/>
<comment type="subcellular location">
    <subcellularLocation>
        <location evidence="1">Cell membrane</location>
        <topology evidence="1">Multi-pass membrane protein</topology>
    </subcellularLocation>
</comment>
<dbReference type="GO" id="GO:0006814">
    <property type="term" value="P:sodium ion transport"/>
    <property type="evidence" value="ECO:0007669"/>
    <property type="project" value="UniProtKB-KW"/>
</dbReference>
<dbReference type="GO" id="GO:0015293">
    <property type="term" value="F:symporter activity"/>
    <property type="evidence" value="ECO:0007669"/>
    <property type="project" value="UniProtKB-KW"/>
</dbReference>
<dbReference type="InterPro" id="IPR050277">
    <property type="entry name" value="Sodium:Solute_Symporter"/>
</dbReference>
<feature type="transmembrane region" description="Helical" evidence="14">
    <location>
        <begin position="408"/>
        <end position="432"/>
    </location>
</feature>
<reference evidence="15" key="1">
    <citation type="submission" date="2018-12" db="EMBL/GenBank/DDBJ databases">
        <authorList>
            <person name="Sun L."/>
            <person name="Chen Z."/>
        </authorList>
    </citation>
    <scope>NUCLEOTIDE SEQUENCE [LARGE SCALE GENOMIC DNA]</scope>
    <source>
        <strain evidence="15">3-2-2</strain>
    </source>
</reference>
<evidence type="ECO:0000256" key="13">
    <source>
        <dbReference type="RuleBase" id="RU362091"/>
    </source>
</evidence>
<feature type="transmembrane region" description="Helical" evidence="14">
    <location>
        <begin position="332"/>
        <end position="362"/>
    </location>
</feature>
<evidence type="ECO:0000313" key="16">
    <source>
        <dbReference type="Proteomes" id="UP000287156"/>
    </source>
</evidence>
<feature type="transmembrane region" description="Helical" evidence="14">
    <location>
        <begin position="383"/>
        <end position="402"/>
    </location>
</feature>
<organism evidence="15 16">
    <name type="scientific">Siminovitchia acidinfaciens</name>
    <dbReference type="NCBI Taxonomy" id="2321395"/>
    <lineage>
        <taxon>Bacteria</taxon>
        <taxon>Bacillati</taxon>
        <taxon>Bacillota</taxon>
        <taxon>Bacilli</taxon>
        <taxon>Bacillales</taxon>
        <taxon>Bacillaceae</taxon>
        <taxon>Siminovitchia</taxon>
    </lineage>
</organism>
<evidence type="ECO:0000256" key="1">
    <source>
        <dbReference type="ARBA" id="ARBA00004651"/>
    </source>
</evidence>
<keyword evidence="3" id="KW-0813">Transport</keyword>
<keyword evidence="10 14" id="KW-0472">Membrane</keyword>
<dbReference type="EMBL" id="QYTV02000002">
    <property type="protein sequence ID" value="RST76481.1"/>
    <property type="molecule type" value="Genomic_DNA"/>
</dbReference>
<feature type="transmembrane region" description="Helical" evidence="14">
    <location>
        <begin position="24"/>
        <end position="44"/>
    </location>
</feature>
<evidence type="ECO:0000256" key="3">
    <source>
        <dbReference type="ARBA" id="ARBA00022448"/>
    </source>
</evidence>
<keyword evidence="4" id="KW-1003">Cell membrane</keyword>
<keyword evidence="5 14" id="KW-0812">Transmembrane</keyword>
<feature type="transmembrane region" description="Helical" evidence="14">
    <location>
        <begin position="142"/>
        <end position="166"/>
    </location>
</feature>
<dbReference type="Pfam" id="PF00474">
    <property type="entry name" value="SSF"/>
    <property type="match status" value="1"/>
</dbReference>
<evidence type="ECO:0000256" key="7">
    <source>
        <dbReference type="ARBA" id="ARBA00022989"/>
    </source>
</evidence>
<name>A0A429Y502_9BACI</name>
<feature type="transmembrane region" description="Helical" evidence="14">
    <location>
        <begin position="205"/>
        <end position="230"/>
    </location>
</feature>
<protein>
    <recommendedName>
        <fullName evidence="17">Sodium:solute symporter family protein</fullName>
    </recommendedName>
</protein>
<feature type="transmembrane region" description="Helical" evidence="14">
    <location>
        <begin position="439"/>
        <end position="457"/>
    </location>
</feature>
<dbReference type="OrthoDB" id="2516957at2"/>
<evidence type="ECO:0000256" key="10">
    <source>
        <dbReference type="ARBA" id="ARBA00023136"/>
    </source>
</evidence>
<dbReference type="Gene3D" id="1.20.1730.10">
    <property type="entry name" value="Sodium/glucose cotransporter"/>
    <property type="match status" value="1"/>
</dbReference>
<evidence type="ECO:0000313" key="15">
    <source>
        <dbReference type="EMBL" id="RST76481.1"/>
    </source>
</evidence>
<dbReference type="PANTHER" id="PTHR48086">
    <property type="entry name" value="SODIUM/PROLINE SYMPORTER-RELATED"/>
    <property type="match status" value="1"/>
</dbReference>
<keyword evidence="11" id="KW-0739">Sodium transport</keyword>
<keyword evidence="6" id="KW-0769">Symport</keyword>
<keyword evidence="7 14" id="KW-1133">Transmembrane helix</keyword>
<evidence type="ECO:0000256" key="9">
    <source>
        <dbReference type="ARBA" id="ARBA00023065"/>
    </source>
</evidence>
<dbReference type="InterPro" id="IPR001734">
    <property type="entry name" value="Na/solute_symporter"/>
</dbReference>
<accession>A0A429Y502</accession>
<dbReference type="PANTHER" id="PTHR48086:SF3">
    <property type="entry name" value="SODIUM_PROLINE SYMPORTER"/>
    <property type="match status" value="1"/>
</dbReference>
<feature type="transmembrane region" description="Helical" evidence="14">
    <location>
        <begin position="469"/>
        <end position="491"/>
    </location>
</feature>
<evidence type="ECO:0000256" key="12">
    <source>
        <dbReference type="ARBA" id="ARBA00033708"/>
    </source>
</evidence>
<feature type="transmembrane region" description="Helical" evidence="14">
    <location>
        <begin position="287"/>
        <end position="312"/>
    </location>
</feature>
<sequence length="505" mass="55158">MRYEFTSIVEEEYRRDFNMQLNPIGGFAVLIISAIVMIPLAIWFNQKGSKTSDDFMTARESVSNIMAMASLMATWIWASTLLGSAEGGYQFGATALWTYAAILPISAVIGIPVIKRARQMMPNASTFPEIVGKRIGSKGHAIFTFVAIAQMFFFGVVNIMAVGLILNAMFGMSHWQTVIIAGAIITIYIAIGGVRAAIITGSVQVVAMVILLILIMPITIFKVGGPSAIYQGLAASGVPTATTIISKDTVTGWLLISWGGYIMYTFINSEVWQKVFAVKQGEESKLILGSTLLWVPIPCVAGIIGMIGLAQGLNLQGSEVMPAVFLKLMPPWVTYFVVVILLASIFSTVSTCLSACSTIFVNDIFKPLQKKLLSLQGYNDKQVLRLAKVSVLFFGLLMTFIGTGNFSILFFTYAIGALAVPITWPFVISILMKRINTRAIFLGMIIGILASIYFVFLPEIGAIENPVPLWQGYWITHAISGVIPLIGCLLWPKNEEPQQLETRVI</sequence>
<feature type="transmembrane region" description="Helical" evidence="14">
    <location>
        <begin position="178"/>
        <end position="198"/>
    </location>
</feature>
<keyword evidence="8" id="KW-0915">Sodium</keyword>
<dbReference type="GO" id="GO:0005886">
    <property type="term" value="C:plasma membrane"/>
    <property type="evidence" value="ECO:0007669"/>
    <property type="project" value="UniProtKB-SubCell"/>
</dbReference>
<feature type="transmembrane region" description="Helical" evidence="14">
    <location>
        <begin position="96"/>
        <end position="114"/>
    </location>
</feature>
<evidence type="ECO:0008006" key="17">
    <source>
        <dbReference type="Google" id="ProtNLM"/>
    </source>
</evidence>